<evidence type="ECO:0008006" key="4">
    <source>
        <dbReference type="Google" id="ProtNLM"/>
    </source>
</evidence>
<evidence type="ECO:0000256" key="1">
    <source>
        <dbReference type="SAM" id="SignalP"/>
    </source>
</evidence>
<gene>
    <name evidence="2" type="ORF">QBC47DRAFT_395489</name>
</gene>
<comment type="caution">
    <text evidence="2">The sequence shown here is derived from an EMBL/GenBank/DDBJ whole genome shotgun (WGS) entry which is preliminary data.</text>
</comment>
<sequence length="144" mass="14820">MMSAAPYSHFAGRPLLLLLVAAAIPFGLGGTPTSTPTPIFIDVVPGYSNLPPCAEAALSTIVRDEARGCRDNSEMTSFACFCTRSYSKISWDISTAVVDQCGGTGVSTAAAAAAAVVQATSAVDVFHRYCADGTKQLPPKGTAT</sequence>
<reference evidence="2" key="1">
    <citation type="submission" date="2023-06" db="EMBL/GenBank/DDBJ databases">
        <title>Genome-scale phylogeny and comparative genomics of the fungal order Sordariales.</title>
        <authorList>
            <consortium name="Lawrence Berkeley National Laboratory"/>
            <person name="Hensen N."/>
            <person name="Bonometti L."/>
            <person name="Westerberg I."/>
            <person name="Brannstrom I.O."/>
            <person name="Guillou S."/>
            <person name="Cros-Aarteil S."/>
            <person name="Calhoun S."/>
            <person name="Haridas S."/>
            <person name="Kuo A."/>
            <person name="Mondo S."/>
            <person name="Pangilinan J."/>
            <person name="Riley R."/>
            <person name="Labutti K."/>
            <person name="Andreopoulos B."/>
            <person name="Lipzen A."/>
            <person name="Chen C."/>
            <person name="Yanf M."/>
            <person name="Daum C."/>
            <person name="Ng V."/>
            <person name="Clum A."/>
            <person name="Steindorff A."/>
            <person name="Ohm R."/>
            <person name="Martin F."/>
            <person name="Silar P."/>
            <person name="Natvig D."/>
            <person name="Lalanne C."/>
            <person name="Gautier V."/>
            <person name="Ament-Velasquez S.L."/>
            <person name="Kruys A."/>
            <person name="Hutchinson M.I."/>
            <person name="Powell A.J."/>
            <person name="Barry K."/>
            <person name="Miller A.N."/>
            <person name="Grigoriev I.V."/>
            <person name="Debuchy R."/>
            <person name="Gladieux P."/>
            <person name="Thoren M.H."/>
            <person name="Johannesson H."/>
        </authorList>
    </citation>
    <scope>NUCLEOTIDE SEQUENCE</scope>
    <source>
        <strain evidence="2">PSN4</strain>
    </source>
</reference>
<protein>
    <recommendedName>
        <fullName evidence="4">Extracellular membrane protein CFEM domain-containing protein</fullName>
    </recommendedName>
</protein>
<accession>A0AAJ0B5D2</accession>
<dbReference type="GO" id="GO:0005576">
    <property type="term" value="C:extracellular region"/>
    <property type="evidence" value="ECO:0007669"/>
    <property type="project" value="UniProtKB-SubCell"/>
</dbReference>
<dbReference type="EMBL" id="MU839853">
    <property type="protein sequence ID" value="KAK1749691.1"/>
    <property type="molecule type" value="Genomic_DNA"/>
</dbReference>
<dbReference type="GO" id="GO:0098552">
    <property type="term" value="C:side of membrane"/>
    <property type="evidence" value="ECO:0007669"/>
    <property type="project" value="UniProtKB-KW"/>
</dbReference>
<organism evidence="2 3">
    <name type="scientific">Echria macrotheca</name>
    <dbReference type="NCBI Taxonomy" id="438768"/>
    <lineage>
        <taxon>Eukaryota</taxon>
        <taxon>Fungi</taxon>
        <taxon>Dikarya</taxon>
        <taxon>Ascomycota</taxon>
        <taxon>Pezizomycotina</taxon>
        <taxon>Sordariomycetes</taxon>
        <taxon>Sordariomycetidae</taxon>
        <taxon>Sordariales</taxon>
        <taxon>Schizotheciaceae</taxon>
        <taxon>Echria</taxon>
    </lineage>
</organism>
<proteinExistence type="predicted"/>
<name>A0AAJ0B5D2_9PEZI</name>
<dbReference type="Proteomes" id="UP001239445">
    <property type="component" value="Unassembled WGS sequence"/>
</dbReference>
<evidence type="ECO:0000313" key="2">
    <source>
        <dbReference type="EMBL" id="KAK1749691.1"/>
    </source>
</evidence>
<feature type="signal peptide" evidence="1">
    <location>
        <begin position="1"/>
        <end position="29"/>
    </location>
</feature>
<keyword evidence="1" id="KW-0732">Signal</keyword>
<feature type="chain" id="PRO_5042586036" description="Extracellular membrane protein CFEM domain-containing protein" evidence="1">
    <location>
        <begin position="30"/>
        <end position="144"/>
    </location>
</feature>
<evidence type="ECO:0000313" key="3">
    <source>
        <dbReference type="Proteomes" id="UP001239445"/>
    </source>
</evidence>
<keyword evidence="3" id="KW-1185">Reference proteome</keyword>
<dbReference type="AlphaFoldDB" id="A0AAJ0B5D2"/>